<gene>
    <name evidence="1" type="ORF">R3P38DRAFT_3239327</name>
</gene>
<evidence type="ECO:0000313" key="1">
    <source>
        <dbReference type="EMBL" id="KAK6974479.1"/>
    </source>
</evidence>
<organism evidence="1 2">
    <name type="scientific">Favolaschia claudopus</name>
    <dbReference type="NCBI Taxonomy" id="2862362"/>
    <lineage>
        <taxon>Eukaryota</taxon>
        <taxon>Fungi</taxon>
        <taxon>Dikarya</taxon>
        <taxon>Basidiomycota</taxon>
        <taxon>Agaricomycotina</taxon>
        <taxon>Agaricomycetes</taxon>
        <taxon>Agaricomycetidae</taxon>
        <taxon>Agaricales</taxon>
        <taxon>Marasmiineae</taxon>
        <taxon>Mycenaceae</taxon>
        <taxon>Favolaschia</taxon>
    </lineage>
</organism>
<comment type="caution">
    <text evidence="1">The sequence shown here is derived from an EMBL/GenBank/DDBJ whole genome shotgun (WGS) entry which is preliminary data.</text>
</comment>
<protein>
    <recommendedName>
        <fullName evidence="3">F-box domain-containing protein</fullName>
    </recommendedName>
</protein>
<dbReference type="Proteomes" id="UP001362999">
    <property type="component" value="Unassembled WGS sequence"/>
</dbReference>
<accession>A0AAV9Z7Z2</accession>
<evidence type="ECO:0000313" key="2">
    <source>
        <dbReference type="Proteomes" id="UP001362999"/>
    </source>
</evidence>
<name>A0AAV9Z7Z2_9AGAR</name>
<evidence type="ECO:0008006" key="3">
    <source>
        <dbReference type="Google" id="ProtNLM"/>
    </source>
</evidence>
<proteinExistence type="predicted"/>
<dbReference type="EMBL" id="JAWWNJ010000183">
    <property type="protein sequence ID" value="KAK6974479.1"/>
    <property type="molecule type" value="Genomic_DNA"/>
</dbReference>
<dbReference type="AlphaFoldDB" id="A0AAV9Z7Z2"/>
<reference evidence="1 2" key="1">
    <citation type="journal article" date="2024" name="J Genomics">
        <title>Draft genome sequencing and assembly of Favolaschia claudopus CIRM-BRFM 2984 isolated from oak limbs.</title>
        <authorList>
            <person name="Navarro D."/>
            <person name="Drula E."/>
            <person name="Chaduli D."/>
            <person name="Cazenave R."/>
            <person name="Ahrendt S."/>
            <person name="Wang J."/>
            <person name="Lipzen A."/>
            <person name="Daum C."/>
            <person name="Barry K."/>
            <person name="Grigoriev I.V."/>
            <person name="Favel A."/>
            <person name="Rosso M.N."/>
            <person name="Martin F."/>
        </authorList>
    </citation>
    <scope>NUCLEOTIDE SEQUENCE [LARGE SCALE GENOMIC DNA]</scope>
    <source>
        <strain evidence="1 2">CIRM-BRFM 2984</strain>
    </source>
</reference>
<keyword evidence="2" id="KW-1185">Reference proteome</keyword>
<sequence length="373" mass="42927">MFSFTPSICLHVALFCDIPERLSLYGVSKGFRGVIRLILYTSIEVDSRAANLVVRSLAKNPELPKFVECLWFRDRDTLIEAKYWARALPAMKNLWLLVIPGKVDIPRHLASHPPFQLRYFGAVSNVSGHWPAFLRRQYSLEEICINGEFRGPIPGIAALPALRRLRAQPGDMALLLQRHHTVAEIWFRTPATSLAGQMLDDTDLERLAETRSLLTHLRIGLPELLPIYSAIPNMLLTLQHLVLDEDLTWSAFKLETEDVLYLWESPLQKLAVILDTRFEYLESVFLIFNSRRESRVGNERKLLKISDAHCFASVFASYSKAPLFKTLRIQAKNGYAVCRNWDTHGIKYYNLSAKRHVQKPLYATLFVHQDEYF</sequence>